<dbReference type="InterPro" id="IPR008991">
    <property type="entry name" value="Translation_prot_SH3-like_sf"/>
</dbReference>
<name>A0A915L1V6_ROMCU</name>
<dbReference type="Gene3D" id="2.30.30.790">
    <property type="match status" value="1"/>
</dbReference>
<dbReference type="WBParaSite" id="nRc.2.0.1.t44456-RA">
    <property type="protein sequence ID" value="nRc.2.0.1.t44456-RA"/>
    <property type="gene ID" value="nRc.2.0.1.g44456"/>
</dbReference>
<proteinExistence type="inferred from homology"/>
<dbReference type="GO" id="GO:0005762">
    <property type="term" value="C:mitochondrial large ribosomal subunit"/>
    <property type="evidence" value="ECO:0007669"/>
    <property type="project" value="TreeGrafter"/>
</dbReference>
<evidence type="ECO:0000256" key="1">
    <source>
        <dbReference type="ARBA" id="ARBA00005781"/>
    </source>
</evidence>
<protein>
    <recommendedName>
        <fullName evidence="4">Large ribosomal subunit protein bL19m</fullName>
    </recommendedName>
    <alternativeName>
        <fullName evidence="5">39S ribosomal protein L19, mitochondrial</fullName>
    </alternativeName>
</protein>
<dbReference type="PANTHER" id="PTHR15680">
    <property type="entry name" value="RIBOSOMAL PROTEIN L19"/>
    <property type="match status" value="1"/>
</dbReference>
<reference evidence="7" key="1">
    <citation type="submission" date="2022-11" db="UniProtKB">
        <authorList>
            <consortium name="WormBaseParasite"/>
        </authorList>
    </citation>
    <scope>IDENTIFICATION</scope>
</reference>
<dbReference type="GO" id="GO:0003735">
    <property type="term" value="F:structural constituent of ribosome"/>
    <property type="evidence" value="ECO:0007669"/>
    <property type="project" value="InterPro"/>
</dbReference>
<dbReference type="AlphaFoldDB" id="A0A915L1V6"/>
<evidence type="ECO:0000313" key="7">
    <source>
        <dbReference type="WBParaSite" id="nRc.2.0.1.t44456-RA"/>
    </source>
</evidence>
<sequence length="95" mass="11214">MYNLYNPLIQKIEVLKLEKRLDEELYYLRDALPEYSTIPFNMESVPLPPGAEVPLNRIKVKLRPPPWSKRWELSNCKGLACVWDVLSEQRKDTLI</sequence>
<dbReference type="InterPro" id="IPR038657">
    <property type="entry name" value="Ribosomal_bL19_sf"/>
</dbReference>
<keyword evidence="3" id="KW-0687">Ribonucleoprotein</keyword>
<evidence type="ECO:0000313" key="6">
    <source>
        <dbReference type="Proteomes" id="UP000887565"/>
    </source>
</evidence>
<evidence type="ECO:0000256" key="3">
    <source>
        <dbReference type="ARBA" id="ARBA00023274"/>
    </source>
</evidence>
<keyword evidence="2" id="KW-0689">Ribosomal protein</keyword>
<dbReference type="GO" id="GO:0006412">
    <property type="term" value="P:translation"/>
    <property type="evidence" value="ECO:0007669"/>
    <property type="project" value="InterPro"/>
</dbReference>
<accession>A0A915L1V6</accession>
<dbReference type="SUPFAM" id="SSF50104">
    <property type="entry name" value="Translation proteins SH3-like domain"/>
    <property type="match status" value="1"/>
</dbReference>
<keyword evidence="6" id="KW-1185">Reference proteome</keyword>
<dbReference type="Proteomes" id="UP000887565">
    <property type="component" value="Unplaced"/>
</dbReference>
<comment type="similarity">
    <text evidence="1">Belongs to the bacterial ribosomal protein bL19 family.</text>
</comment>
<dbReference type="PANTHER" id="PTHR15680:SF9">
    <property type="entry name" value="LARGE RIBOSOMAL SUBUNIT PROTEIN BL19M"/>
    <property type="match status" value="1"/>
</dbReference>
<evidence type="ECO:0000256" key="5">
    <source>
        <dbReference type="ARBA" id="ARBA00035359"/>
    </source>
</evidence>
<evidence type="ECO:0000256" key="2">
    <source>
        <dbReference type="ARBA" id="ARBA00022980"/>
    </source>
</evidence>
<dbReference type="InterPro" id="IPR001857">
    <property type="entry name" value="Ribosomal_bL19"/>
</dbReference>
<evidence type="ECO:0000256" key="4">
    <source>
        <dbReference type="ARBA" id="ARBA00035288"/>
    </source>
</evidence>
<organism evidence="6 7">
    <name type="scientific">Romanomermis culicivorax</name>
    <name type="common">Nematode worm</name>
    <dbReference type="NCBI Taxonomy" id="13658"/>
    <lineage>
        <taxon>Eukaryota</taxon>
        <taxon>Metazoa</taxon>
        <taxon>Ecdysozoa</taxon>
        <taxon>Nematoda</taxon>
        <taxon>Enoplea</taxon>
        <taxon>Dorylaimia</taxon>
        <taxon>Mermithida</taxon>
        <taxon>Mermithoidea</taxon>
        <taxon>Mermithidae</taxon>
        <taxon>Romanomermis</taxon>
    </lineage>
</organism>